<dbReference type="EMBL" id="BAUV01000042">
    <property type="protein sequence ID" value="GAE36749.1"/>
    <property type="molecule type" value="Genomic_DNA"/>
</dbReference>
<proteinExistence type="predicted"/>
<organism evidence="1 2">
    <name type="scientific">Halalkalibacter akibai (strain ATCC 43226 / DSM 21942 / CIP 109018 / JCM 9157 / 1139)</name>
    <name type="common">Bacillus akibai</name>
    <dbReference type="NCBI Taxonomy" id="1236973"/>
    <lineage>
        <taxon>Bacteria</taxon>
        <taxon>Bacillati</taxon>
        <taxon>Bacillota</taxon>
        <taxon>Bacilli</taxon>
        <taxon>Bacillales</taxon>
        <taxon>Bacillaceae</taxon>
        <taxon>Halalkalibacter</taxon>
    </lineage>
</organism>
<name>W4QZK9_HALA3</name>
<comment type="caution">
    <text evidence="1">The sequence shown here is derived from an EMBL/GenBank/DDBJ whole genome shotgun (WGS) entry which is preliminary data.</text>
</comment>
<keyword evidence="2" id="KW-1185">Reference proteome</keyword>
<evidence type="ECO:0000313" key="2">
    <source>
        <dbReference type="Proteomes" id="UP000018896"/>
    </source>
</evidence>
<dbReference type="AlphaFoldDB" id="W4QZK9"/>
<accession>W4QZK9</accession>
<dbReference type="Proteomes" id="UP000018896">
    <property type="component" value="Unassembled WGS sequence"/>
</dbReference>
<protein>
    <submittedName>
        <fullName evidence="1">Uncharacterized protein</fullName>
    </submittedName>
</protein>
<sequence>MEFSDTLTFIAPKIISLIVTWRKENRKVFYCTFLIQIGLLADPIFPFLIKGGETQSFLPHTKLSYDSHILSGVEDYGYVVEGKIQ</sequence>
<dbReference type="STRING" id="1236973.JCM9157_3966"/>
<evidence type="ECO:0000313" key="1">
    <source>
        <dbReference type="EMBL" id="GAE36749.1"/>
    </source>
</evidence>
<reference evidence="1 2" key="1">
    <citation type="journal article" date="2014" name="Genome Announc.">
        <title>Draft Genome Sequences of Three Alkaliphilic Bacillus Strains, Bacillus wakoensis JCM 9140T, Bacillus akibai JCM 9157T, and Bacillus hemicellulosilyticus JCM 9152T.</title>
        <authorList>
            <person name="Yuki M."/>
            <person name="Oshima K."/>
            <person name="Suda W."/>
            <person name="Oshida Y."/>
            <person name="Kitamura K."/>
            <person name="Iida T."/>
            <person name="Hattori M."/>
            <person name="Ohkuma M."/>
        </authorList>
    </citation>
    <scope>NUCLEOTIDE SEQUENCE [LARGE SCALE GENOMIC DNA]</scope>
    <source>
        <strain evidence="1 2">JCM 9157</strain>
    </source>
</reference>
<gene>
    <name evidence="1" type="ORF">JCM9157_3966</name>
</gene>